<feature type="signal peptide" evidence="7">
    <location>
        <begin position="1"/>
        <end position="20"/>
    </location>
</feature>
<comment type="subcellular location">
    <subcellularLocation>
        <location evidence="1">Cell membrane</location>
    </subcellularLocation>
</comment>
<comment type="caution">
    <text evidence="9">The sequence shown here is derived from an EMBL/GenBank/DDBJ whole genome shotgun (WGS) entry which is preliminary data.</text>
</comment>
<dbReference type="EMBL" id="VIRS01000012">
    <property type="protein sequence ID" value="TQS43602.1"/>
    <property type="molecule type" value="Genomic_DNA"/>
</dbReference>
<dbReference type="AlphaFoldDB" id="A0A545AQJ3"/>
<evidence type="ECO:0000256" key="4">
    <source>
        <dbReference type="ARBA" id="ARBA00022989"/>
    </source>
</evidence>
<organism evidence="9 10">
    <name type="scientific">Cryptosporangium phraense</name>
    <dbReference type="NCBI Taxonomy" id="2593070"/>
    <lineage>
        <taxon>Bacteria</taxon>
        <taxon>Bacillati</taxon>
        <taxon>Actinomycetota</taxon>
        <taxon>Actinomycetes</taxon>
        <taxon>Cryptosporangiales</taxon>
        <taxon>Cryptosporangiaceae</taxon>
        <taxon>Cryptosporangium</taxon>
    </lineage>
</organism>
<protein>
    <submittedName>
        <fullName evidence="9">Cobalamin biosynthesis protein CbiM</fullName>
    </submittedName>
</protein>
<evidence type="ECO:0000256" key="2">
    <source>
        <dbReference type="ARBA" id="ARBA00022475"/>
    </source>
</evidence>
<accession>A0A545AQJ3</accession>
<dbReference type="Proteomes" id="UP000317982">
    <property type="component" value="Unassembled WGS sequence"/>
</dbReference>
<evidence type="ECO:0000256" key="7">
    <source>
        <dbReference type="SAM" id="SignalP"/>
    </source>
</evidence>
<dbReference type="OrthoDB" id="4843785at2"/>
<keyword evidence="3 6" id="KW-0812">Transmembrane</keyword>
<sequence>MKTKLAVFLGLGLLVSLLLAGVVSNAASSSPDGLDATARQGCTFDANDNITGGDCLARSEKEHAAKDSPFAGYGIKSIHNSALSTGLSGVAGVLLVAAIGGGLFWLLRRRQPAATAATAADGAPVAKPGER</sequence>
<dbReference type="InParanoid" id="A0A545AQJ3"/>
<dbReference type="InterPro" id="IPR025937">
    <property type="entry name" value="PDGLE_dom"/>
</dbReference>
<dbReference type="Pfam" id="PF13190">
    <property type="entry name" value="PDGLE"/>
    <property type="match status" value="1"/>
</dbReference>
<gene>
    <name evidence="9" type="ORF">FL583_18360</name>
</gene>
<evidence type="ECO:0000256" key="3">
    <source>
        <dbReference type="ARBA" id="ARBA00022692"/>
    </source>
</evidence>
<evidence type="ECO:0000256" key="1">
    <source>
        <dbReference type="ARBA" id="ARBA00004236"/>
    </source>
</evidence>
<keyword evidence="4 6" id="KW-1133">Transmembrane helix</keyword>
<feature type="transmembrane region" description="Helical" evidence="6">
    <location>
        <begin position="86"/>
        <end position="107"/>
    </location>
</feature>
<dbReference type="RefSeq" id="WP_142705903.1">
    <property type="nucleotide sequence ID" value="NZ_VIRS01000012.1"/>
</dbReference>
<feature type="chain" id="PRO_5039634080" evidence="7">
    <location>
        <begin position="21"/>
        <end position="131"/>
    </location>
</feature>
<keyword evidence="7" id="KW-0732">Signal</keyword>
<evidence type="ECO:0000313" key="9">
    <source>
        <dbReference type="EMBL" id="TQS43602.1"/>
    </source>
</evidence>
<keyword evidence="2" id="KW-1003">Cell membrane</keyword>
<name>A0A545AQJ3_9ACTN</name>
<dbReference type="CDD" id="cd12087">
    <property type="entry name" value="TM_EGFR-like"/>
    <property type="match status" value="1"/>
</dbReference>
<keyword evidence="10" id="KW-1185">Reference proteome</keyword>
<evidence type="ECO:0000313" key="10">
    <source>
        <dbReference type="Proteomes" id="UP000317982"/>
    </source>
</evidence>
<reference evidence="9 10" key="1">
    <citation type="submission" date="2019-07" db="EMBL/GenBank/DDBJ databases">
        <title>Cryptosporangium phraense sp. nov., isolated from plant litter.</title>
        <authorList>
            <person name="Suriyachadkun C."/>
        </authorList>
    </citation>
    <scope>NUCLEOTIDE SEQUENCE [LARGE SCALE GENOMIC DNA]</scope>
    <source>
        <strain evidence="9 10">A-T 5661</strain>
    </source>
</reference>
<feature type="domain" description="PDGLE" evidence="8">
    <location>
        <begin position="8"/>
        <end position="109"/>
    </location>
</feature>
<proteinExistence type="predicted"/>
<evidence type="ECO:0000256" key="5">
    <source>
        <dbReference type="ARBA" id="ARBA00023136"/>
    </source>
</evidence>
<dbReference type="GO" id="GO:0005886">
    <property type="term" value="C:plasma membrane"/>
    <property type="evidence" value="ECO:0007669"/>
    <property type="project" value="UniProtKB-SubCell"/>
</dbReference>
<keyword evidence="5 6" id="KW-0472">Membrane</keyword>
<evidence type="ECO:0000256" key="6">
    <source>
        <dbReference type="SAM" id="Phobius"/>
    </source>
</evidence>
<evidence type="ECO:0000259" key="8">
    <source>
        <dbReference type="Pfam" id="PF13190"/>
    </source>
</evidence>